<feature type="binding site" evidence="10">
    <location>
        <begin position="97"/>
        <end position="104"/>
    </location>
    <ligand>
        <name>ATP</name>
        <dbReference type="ChEBI" id="CHEBI:30616"/>
    </ligand>
</feature>
<keyword evidence="2" id="KW-0963">Cytoplasm</keyword>
<evidence type="ECO:0000313" key="14">
    <source>
        <dbReference type="Proteomes" id="UP000717585"/>
    </source>
</evidence>
<proteinExistence type="inferred from homology"/>
<dbReference type="PANTHER" id="PTHR47968">
    <property type="entry name" value="CENTROMERE PROTEIN E"/>
    <property type="match status" value="1"/>
</dbReference>
<dbReference type="GO" id="GO:0008017">
    <property type="term" value="F:microtubule binding"/>
    <property type="evidence" value="ECO:0007669"/>
    <property type="project" value="InterPro"/>
</dbReference>
<evidence type="ECO:0000256" key="3">
    <source>
        <dbReference type="ARBA" id="ARBA00022701"/>
    </source>
</evidence>
<feature type="region of interest" description="Disordered" evidence="11">
    <location>
        <begin position="955"/>
        <end position="1064"/>
    </location>
</feature>
<comment type="caution">
    <text evidence="13">The sequence shown here is derived from an EMBL/GenBank/DDBJ whole genome shotgun (WGS) entry which is preliminary data.</text>
</comment>
<evidence type="ECO:0000313" key="13">
    <source>
        <dbReference type="EMBL" id="KAG9393558.1"/>
    </source>
</evidence>
<evidence type="ECO:0000256" key="9">
    <source>
        <dbReference type="ARBA" id="ARBA00034704"/>
    </source>
</evidence>
<dbReference type="FunFam" id="3.40.850.10:FF:000019">
    <property type="entry name" value="Kinesin-like protein KIN-5D"/>
    <property type="match status" value="1"/>
</dbReference>
<dbReference type="PROSITE" id="PS00411">
    <property type="entry name" value="KINESIN_MOTOR_1"/>
    <property type="match status" value="1"/>
</dbReference>
<feature type="domain" description="Kinesin motor" evidence="12">
    <location>
        <begin position="12"/>
        <end position="339"/>
    </location>
</feature>
<evidence type="ECO:0000256" key="8">
    <source>
        <dbReference type="ARBA" id="ARBA00023212"/>
    </source>
</evidence>
<keyword evidence="8" id="KW-0206">Cytoskeleton</keyword>
<evidence type="ECO:0000256" key="4">
    <source>
        <dbReference type="ARBA" id="ARBA00022741"/>
    </source>
</evidence>
<feature type="region of interest" description="Disordered" evidence="11">
    <location>
        <begin position="472"/>
        <end position="543"/>
    </location>
</feature>
<evidence type="ECO:0000256" key="7">
    <source>
        <dbReference type="ARBA" id="ARBA00023175"/>
    </source>
</evidence>
<dbReference type="SUPFAM" id="SSF52540">
    <property type="entry name" value="P-loop containing nucleoside triphosphate hydrolases"/>
    <property type="match status" value="1"/>
</dbReference>
<dbReference type="Pfam" id="PF00225">
    <property type="entry name" value="Kinesin"/>
    <property type="match status" value="1"/>
</dbReference>
<dbReference type="OrthoDB" id="3176171at2759"/>
<comment type="similarity">
    <text evidence="9">Belongs to the TRAFAC class myosin-kinesin ATPase superfamily. Kinesin family. KIN-5/BimC subfamily.</text>
</comment>
<organism evidence="13 14">
    <name type="scientific">Carpediemonas membranifera</name>
    <dbReference type="NCBI Taxonomy" id="201153"/>
    <lineage>
        <taxon>Eukaryota</taxon>
        <taxon>Metamonada</taxon>
        <taxon>Carpediemonas-like organisms</taxon>
        <taxon>Carpediemonas</taxon>
    </lineage>
</organism>
<dbReference type="SMART" id="SM00129">
    <property type="entry name" value="KISc"/>
    <property type="match status" value="1"/>
</dbReference>
<evidence type="ECO:0000256" key="2">
    <source>
        <dbReference type="ARBA" id="ARBA00022490"/>
    </source>
</evidence>
<evidence type="ECO:0000256" key="1">
    <source>
        <dbReference type="ARBA" id="ARBA00004245"/>
    </source>
</evidence>
<dbReference type="GO" id="GO:0007018">
    <property type="term" value="P:microtubule-based movement"/>
    <property type="evidence" value="ECO:0007669"/>
    <property type="project" value="InterPro"/>
</dbReference>
<keyword evidence="5 10" id="KW-0067">ATP-binding</keyword>
<keyword evidence="3" id="KW-0493">Microtubule</keyword>
<dbReference type="PANTHER" id="PTHR47968:SF17">
    <property type="entry name" value="KINESIN-LIKE PROTEIN"/>
    <property type="match status" value="1"/>
</dbReference>
<name>A0A8J6B1C8_9EUKA</name>
<keyword evidence="14" id="KW-1185">Reference proteome</keyword>
<reference evidence="13" key="1">
    <citation type="submission" date="2021-05" db="EMBL/GenBank/DDBJ databases">
        <title>A free-living protist that lacks canonical eukaryotic 1 DNA replication and segregation systems.</title>
        <authorList>
            <person name="Salas-Leiva D.E."/>
            <person name="Tromer E.C."/>
            <person name="Curtis B.A."/>
            <person name="Jerlstrom-Hultqvist J."/>
            <person name="Kolisko M."/>
            <person name="Yi Z."/>
            <person name="Salas-Leiva J.S."/>
            <person name="Gallot-Lavallee L."/>
            <person name="Kops G.J.P.L."/>
            <person name="Archibald J.M."/>
            <person name="Simpson A.G.B."/>
            <person name="Roger A.J."/>
        </authorList>
    </citation>
    <scope>NUCLEOTIDE SEQUENCE</scope>
    <source>
        <strain evidence="13">BICM</strain>
    </source>
</reference>
<dbReference type="GO" id="GO:0005874">
    <property type="term" value="C:microtubule"/>
    <property type="evidence" value="ECO:0007669"/>
    <property type="project" value="UniProtKB-KW"/>
</dbReference>
<dbReference type="PRINTS" id="PR00380">
    <property type="entry name" value="KINESINHEAVY"/>
</dbReference>
<protein>
    <submittedName>
        <fullName evidence="13">Kinesin motor domain</fullName>
    </submittedName>
</protein>
<feature type="region of interest" description="Disordered" evidence="11">
    <location>
        <begin position="648"/>
        <end position="670"/>
    </location>
</feature>
<dbReference type="AlphaFoldDB" id="A0A8J6B1C8"/>
<evidence type="ECO:0000259" key="12">
    <source>
        <dbReference type="PROSITE" id="PS50067"/>
    </source>
</evidence>
<dbReference type="InterPro" id="IPR001752">
    <property type="entry name" value="Kinesin_motor_dom"/>
</dbReference>
<evidence type="ECO:0000256" key="10">
    <source>
        <dbReference type="PROSITE-ProRule" id="PRU00283"/>
    </source>
</evidence>
<comment type="subcellular location">
    <subcellularLocation>
        <location evidence="1">Cytoplasm</location>
        <location evidence="1">Cytoskeleton</location>
    </subcellularLocation>
</comment>
<dbReference type="GO" id="GO:0007010">
    <property type="term" value="P:cytoskeleton organization"/>
    <property type="evidence" value="ECO:0007669"/>
    <property type="project" value="UniProtKB-ARBA"/>
</dbReference>
<feature type="compositionally biased region" description="Low complexity" evidence="11">
    <location>
        <begin position="1000"/>
        <end position="1011"/>
    </location>
</feature>
<evidence type="ECO:0000256" key="11">
    <source>
        <dbReference type="SAM" id="MobiDB-lite"/>
    </source>
</evidence>
<dbReference type="GO" id="GO:0003777">
    <property type="term" value="F:microtubule motor activity"/>
    <property type="evidence" value="ECO:0007669"/>
    <property type="project" value="InterPro"/>
</dbReference>
<dbReference type="Gene3D" id="3.40.850.10">
    <property type="entry name" value="Kinesin motor domain"/>
    <property type="match status" value="1"/>
</dbReference>
<accession>A0A8J6B1C8</accession>
<keyword evidence="4 10" id="KW-0547">Nucleotide-binding</keyword>
<feature type="compositionally biased region" description="Acidic residues" evidence="11">
    <location>
        <begin position="495"/>
        <end position="512"/>
    </location>
</feature>
<dbReference type="Proteomes" id="UP000717585">
    <property type="component" value="Unassembled WGS sequence"/>
</dbReference>
<dbReference type="InterPro" id="IPR019821">
    <property type="entry name" value="Kinesin_motor_CS"/>
</dbReference>
<feature type="compositionally biased region" description="Low complexity" evidence="11">
    <location>
        <begin position="513"/>
        <end position="537"/>
    </location>
</feature>
<feature type="compositionally biased region" description="Polar residues" evidence="11">
    <location>
        <begin position="1052"/>
        <end position="1064"/>
    </location>
</feature>
<keyword evidence="7 10" id="KW-0505">Motor protein</keyword>
<feature type="compositionally biased region" description="Acidic residues" evidence="11">
    <location>
        <begin position="653"/>
        <end position="669"/>
    </location>
</feature>
<dbReference type="InterPro" id="IPR059182">
    <property type="entry name" value="Khc_C"/>
</dbReference>
<gene>
    <name evidence="13" type="ORF">J8273_5045</name>
</gene>
<dbReference type="InterPro" id="IPR027417">
    <property type="entry name" value="P-loop_NTPase"/>
</dbReference>
<dbReference type="CDD" id="cd01369">
    <property type="entry name" value="KISc_KHC_KIF5"/>
    <property type="match status" value="1"/>
</dbReference>
<dbReference type="GO" id="GO:0005524">
    <property type="term" value="F:ATP binding"/>
    <property type="evidence" value="ECO:0007669"/>
    <property type="project" value="UniProtKB-UniRule"/>
</dbReference>
<sequence length="1064" mass="115359">MPATDTQKNRNNIRVICRFRPQNGKEKKAGGADCVNYGEDDHSVAISGKGFGATMKMFTFDRVFNASSTQADVFETAAAPVVDEVFKGYNGTIFAYGQTSAGKTHTMQGPDLDDFHNRGLIPRIIDSVFTHLEEADASLEFSIKVSYVEIYMEKIRDLLDVSKANLPIHEDRTRGIFIGGVTEIHVGSPEEIVNVMKLGARNRIVASTNMNADSSRSHALFIVTLTQVHSESGSRKDSRLYLVDLAGSEKVGKTGAAGQTLEEAKMINKSLAALGNVINALTDRKTNHVPYRDSKLTRVLQESLGGNSLTTLIVCCSSSSFNAPETVSTLRFGERAKMIENKAKVNQERSVAEYKALLKAAHDEIARLKGKTGSSDSLPTENDEDLQAELEEVRQALENAREDLTVAKEELEAAKDRSALDSALDALNAVTGERDKLIDELEDALTQIEAFTMDRDDQLAEMEALRDEIAALRETAPPPTTVVCGTQTELRPADDSDSEYDSSDSDSSDSDSSDSAATDTTRSDTATTDAPNTDTTASMSPLRKTIAVIPGTDAAVQTEPWSDPRVAAAEAEATRLQSDLDTAQAELAGVTAELAEAKASHEADLARIEGEEAQRVKAEAATRNELEDARSQVTELQATVARLEAQQAAGELMETDEESEAESDSDDSEALQATIAQLEKANGALRSELADAQSSLTQARTTLESVRADRTRLEAEKHGLRWHLEKIKASYATRLSAVDAREKRATARLAEVQAELVQTRQASAAAAQVAEDATAALKAEERRLKGELATMGEDLRDRCDRVVRLEIQLCEAREQQESFLKGGGGSKALMRRVTFLERNLENISAVNTALTTQNSSLRYAAQVAERKLAARETRVERLETLGRESEARYRGLMKAKDDECARLRGVVDSMRKELEVHRAETAAGLSGGRERATSIGGHNIMRPIRGGSRFTARHFPQEISPPRVTTPGSTPAEMKALGQGPMHPVREDGPATPSAVPRVTSPLAAPSTPSPRAQTARTPSMTLDTMMAGDGEGDVTVAPVSARPAKSRKRSNLGNFFRQQTQGK</sequence>
<dbReference type="PROSITE" id="PS50067">
    <property type="entry name" value="KINESIN_MOTOR_2"/>
    <property type="match status" value="1"/>
</dbReference>
<dbReference type="EMBL" id="JAHDYR010000024">
    <property type="protein sequence ID" value="KAG9393558.1"/>
    <property type="molecule type" value="Genomic_DNA"/>
</dbReference>
<keyword evidence="6" id="KW-0175">Coiled coil</keyword>
<dbReference type="InterPro" id="IPR027640">
    <property type="entry name" value="Kinesin-like_fam"/>
</dbReference>
<dbReference type="CDD" id="cd23649">
    <property type="entry name" value="Khc_CBD_cc"/>
    <property type="match status" value="1"/>
</dbReference>
<feature type="compositionally biased region" description="Polar residues" evidence="11">
    <location>
        <begin position="1012"/>
        <end position="1023"/>
    </location>
</feature>
<evidence type="ECO:0000256" key="5">
    <source>
        <dbReference type="ARBA" id="ARBA00022840"/>
    </source>
</evidence>
<feature type="region of interest" description="Disordered" evidence="11">
    <location>
        <begin position="921"/>
        <end position="943"/>
    </location>
</feature>
<evidence type="ECO:0000256" key="6">
    <source>
        <dbReference type="ARBA" id="ARBA00023054"/>
    </source>
</evidence>
<dbReference type="InterPro" id="IPR036961">
    <property type="entry name" value="Kinesin_motor_dom_sf"/>
</dbReference>